<dbReference type="EMBL" id="KQ458671">
    <property type="protein sequence ID" value="KPJ05519.1"/>
    <property type="molecule type" value="Genomic_DNA"/>
</dbReference>
<dbReference type="Proteomes" id="UP000053268">
    <property type="component" value="Unassembled WGS sequence"/>
</dbReference>
<evidence type="ECO:0000313" key="3">
    <source>
        <dbReference type="EMBL" id="KPJ05519.1"/>
    </source>
</evidence>
<name>A0A194QJF3_PAPXU</name>
<feature type="coiled-coil region" evidence="1">
    <location>
        <begin position="186"/>
        <end position="227"/>
    </location>
</feature>
<sequence length="412" mass="46501">MLEQSPKMAQHASPPVRTGAGDISERELSREWYSLSSTPTARVQPAHPRKQVHSVPVSKFGRGQAPGRNLQRIRSCLEELSKPPPPPRVAHKAASLEDLTPSKRIAKRRKEIENGVSVRCAGPRGLAEEQAAARVARFMLLTAWRRRRHDLRCLRKTLEVQVSSSERLRVQVWALKSLLEADSGKLRLALKELQRLKQLLHDREAEKALLEREKRALEGDVSAAEDRASEMSIGWRNCRNELEAANVAARALERALALQLSAQADLAAQRDVATQSVSRLEDEVRRREAVLGALQTEASALCDQLADKQRELDAAALQIHTEHQARLRSSGMRLRLAARLALTLRGAEEQRASRARLEAELAQRDRQLVEARARWLPHPLLRLAQYARCLLRRRSSFRDVFIWSLLPARHGC</sequence>
<protein>
    <submittedName>
        <fullName evidence="3">Uncharacterized protein</fullName>
    </submittedName>
</protein>
<reference evidence="3 4" key="1">
    <citation type="journal article" date="2015" name="Nat. Commun.">
        <title>Outbred genome sequencing and CRISPR/Cas9 gene editing in butterflies.</title>
        <authorList>
            <person name="Li X."/>
            <person name="Fan D."/>
            <person name="Zhang W."/>
            <person name="Liu G."/>
            <person name="Zhang L."/>
            <person name="Zhao L."/>
            <person name="Fang X."/>
            <person name="Chen L."/>
            <person name="Dong Y."/>
            <person name="Chen Y."/>
            <person name="Ding Y."/>
            <person name="Zhao R."/>
            <person name="Feng M."/>
            <person name="Zhu Y."/>
            <person name="Feng Y."/>
            <person name="Jiang X."/>
            <person name="Zhu D."/>
            <person name="Xiang H."/>
            <person name="Feng X."/>
            <person name="Li S."/>
            <person name="Wang J."/>
            <person name="Zhang G."/>
            <person name="Kronforst M.R."/>
            <person name="Wang W."/>
        </authorList>
    </citation>
    <scope>NUCLEOTIDE SEQUENCE [LARGE SCALE GENOMIC DNA]</scope>
    <source>
        <strain evidence="3">Ya'a_city_454_Px</strain>
        <tissue evidence="3">Whole body</tissue>
    </source>
</reference>
<dbReference type="AlphaFoldDB" id="A0A194QJF3"/>
<keyword evidence="1" id="KW-0175">Coiled coil</keyword>
<evidence type="ECO:0000256" key="2">
    <source>
        <dbReference type="SAM" id="MobiDB-lite"/>
    </source>
</evidence>
<feature type="coiled-coil region" evidence="1">
    <location>
        <begin position="277"/>
        <end position="311"/>
    </location>
</feature>
<keyword evidence="4" id="KW-1185">Reference proteome</keyword>
<proteinExistence type="predicted"/>
<feature type="coiled-coil region" evidence="1">
    <location>
        <begin position="347"/>
        <end position="374"/>
    </location>
</feature>
<evidence type="ECO:0000256" key="1">
    <source>
        <dbReference type="SAM" id="Coils"/>
    </source>
</evidence>
<accession>A0A194QJF3</accession>
<gene>
    <name evidence="3" type="ORF">RR46_02135</name>
</gene>
<evidence type="ECO:0000313" key="4">
    <source>
        <dbReference type="Proteomes" id="UP000053268"/>
    </source>
</evidence>
<organism evidence="3 4">
    <name type="scientific">Papilio xuthus</name>
    <name type="common">Asian swallowtail butterfly</name>
    <dbReference type="NCBI Taxonomy" id="66420"/>
    <lineage>
        <taxon>Eukaryota</taxon>
        <taxon>Metazoa</taxon>
        <taxon>Ecdysozoa</taxon>
        <taxon>Arthropoda</taxon>
        <taxon>Hexapoda</taxon>
        <taxon>Insecta</taxon>
        <taxon>Pterygota</taxon>
        <taxon>Neoptera</taxon>
        <taxon>Endopterygota</taxon>
        <taxon>Lepidoptera</taxon>
        <taxon>Glossata</taxon>
        <taxon>Ditrysia</taxon>
        <taxon>Papilionoidea</taxon>
        <taxon>Papilionidae</taxon>
        <taxon>Papilioninae</taxon>
        <taxon>Papilio</taxon>
    </lineage>
</organism>
<feature type="region of interest" description="Disordered" evidence="2">
    <location>
        <begin position="1"/>
        <end position="66"/>
    </location>
</feature>